<dbReference type="RefSeq" id="WP_029053003.1">
    <property type="nucleotide sequence ID" value="NZ_CP015108.1"/>
</dbReference>
<feature type="signal peptide" evidence="4">
    <location>
        <begin position="1"/>
        <end position="27"/>
    </location>
</feature>
<evidence type="ECO:0000313" key="6">
    <source>
        <dbReference type="Proteomes" id="UP000192486"/>
    </source>
</evidence>
<evidence type="ECO:0000256" key="1">
    <source>
        <dbReference type="ARBA" id="ARBA00004613"/>
    </source>
</evidence>
<evidence type="ECO:0000256" key="3">
    <source>
        <dbReference type="SAM" id="Phobius"/>
    </source>
</evidence>
<evidence type="ECO:0000313" key="5">
    <source>
        <dbReference type="EMBL" id="ARF15510.1"/>
    </source>
</evidence>
<keyword evidence="2" id="KW-0964">Secreted</keyword>
<keyword evidence="3" id="KW-1133">Transmembrane helix</keyword>
<dbReference type="PROSITE" id="PS51257">
    <property type="entry name" value="PROKAR_LIPOPROTEIN"/>
    <property type="match status" value="1"/>
</dbReference>
<evidence type="ECO:0000256" key="2">
    <source>
        <dbReference type="ARBA" id="ARBA00022525"/>
    </source>
</evidence>
<reference evidence="5 6" key="1">
    <citation type="submission" date="2016-04" db="EMBL/GenBank/DDBJ databases">
        <title>Comparative Genomics and Epigenetics of Sporosarcina ureae.</title>
        <authorList>
            <person name="Oliver A.S."/>
            <person name="Cooper K.K."/>
        </authorList>
    </citation>
    <scope>NUCLEOTIDE SEQUENCE [LARGE SCALE GENOMIC DNA]</scope>
    <source>
        <strain evidence="5 6">S204</strain>
    </source>
</reference>
<gene>
    <name evidence="5" type="ORF">SporoS204_15900</name>
</gene>
<dbReference type="Pfam" id="PF00965">
    <property type="entry name" value="TIMP"/>
    <property type="match status" value="1"/>
</dbReference>
<dbReference type="SUPFAM" id="SSF50242">
    <property type="entry name" value="TIMP-like"/>
    <property type="match status" value="1"/>
</dbReference>
<comment type="subcellular location">
    <subcellularLocation>
        <location evidence="1">Secreted</location>
    </subcellularLocation>
</comment>
<evidence type="ECO:0008006" key="7">
    <source>
        <dbReference type="Google" id="ProtNLM"/>
    </source>
</evidence>
<proteinExistence type="predicted"/>
<protein>
    <recommendedName>
        <fullName evidence="7">Tissue inhibitor of metalloproteinase</fullName>
    </recommendedName>
</protein>
<accession>A0ABM6JZ22</accession>
<evidence type="ECO:0000256" key="4">
    <source>
        <dbReference type="SAM" id="SignalP"/>
    </source>
</evidence>
<dbReference type="InterPro" id="IPR008993">
    <property type="entry name" value="TIMP-like_OB-fold"/>
</dbReference>
<keyword evidence="3" id="KW-0472">Membrane</keyword>
<feature type="transmembrane region" description="Helical" evidence="3">
    <location>
        <begin position="158"/>
        <end position="178"/>
    </location>
</feature>
<feature type="chain" id="PRO_5046843918" description="Tissue inhibitor of metalloproteinase" evidence="4">
    <location>
        <begin position="28"/>
        <end position="182"/>
    </location>
</feature>
<dbReference type="Proteomes" id="UP000192486">
    <property type="component" value="Chromosome"/>
</dbReference>
<sequence>MNKKKILLSLIFLLLVALNMNPVPVSACSCEMPPTADIALDNADAVFSGEVVSINEHIKESGYVVKFNVQRVWKGLNTKTVSIYTASNSAACGVNFSIGEEYLVYTHRYEETSDAMLTTTVCDRTASVANISDDLALIGKGDIPTKIEANDEPRNNNIYYFGILTIILTGSLFIWRYIKKPT</sequence>
<dbReference type="Gene3D" id="2.40.50.120">
    <property type="match status" value="1"/>
</dbReference>
<organism evidence="5 6">
    <name type="scientific">Sporosarcina ureae</name>
    <dbReference type="NCBI Taxonomy" id="1571"/>
    <lineage>
        <taxon>Bacteria</taxon>
        <taxon>Bacillati</taxon>
        <taxon>Bacillota</taxon>
        <taxon>Bacilli</taxon>
        <taxon>Bacillales</taxon>
        <taxon>Caryophanaceae</taxon>
        <taxon>Sporosarcina</taxon>
    </lineage>
</organism>
<dbReference type="InterPro" id="IPR001820">
    <property type="entry name" value="TIMP"/>
</dbReference>
<name>A0ABM6JZ22_SPOUR</name>
<keyword evidence="6" id="KW-1185">Reference proteome</keyword>
<dbReference type="EMBL" id="CP015108">
    <property type="protein sequence ID" value="ARF15510.1"/>
    <property type="molecule type" value="Genomic_DNA"/>
</dbReference>
<keyword evidence="4" id="KW-0732">Signal</keyword>
<keyword evidence="3" id="KW-0812">Transmembrane</keyword>